<dbReference type="GO" id="GO:0005886">
    <property type="term" value="C:plasma membrane"/>
    <property type="evidence" value="ECO:0007669"/>
    <property type="project" value="TreeGrafter"/>
</dbReference>
<feature type="domain" description="PAC" evidence="2">
    <location>
        <begin position="101"/>
        <end position="156"/>
    </location>
</feature>
<feature type="coiled-coil region" evidence="1">
    <location>
        <begin position="147"/>
        <end position="174"/>
    </location>
</feature>
<dbReference type="NCBIfam" id="TIGR00254">
    <property type="entry name" value="GGDEF"/>
    <property type="match status" value="1"/>
</dbReference>
<evidence type="ECO:0000313" key="5">
    <source>
        <dbReference type="Proteomes" id="UP000273083"/>
    </source>
</evidence>
<evidence type="ECO:0000256" key="1">
    <source>
        <dbReference type="SAM" id="Coils"/>
    </source>
</evidence>
<evidence type="ECO:0000259" key="3">
    <source>
        <dbReference type="PROSITE" id="PS50887"/>
    </source>
</evidence>
<dbReference type="InterPro" id="IPR043128">
    <property type="entry name" value="Rev_trsase/Diguanyl_cyclase"/>
</dbReference>
<dbReference type="Proteomes" id="UP000273083">
    <property type="component" value="Unassembled WGS sequence"/>
</dbReference>
<gene>
    <name evidence="4" type="ORF">EDD66_108155</name>
</gene>
<dbReference type="SMART" id="SM00267">
    <property type="entry name" value="GGDEF"/>
    <property type="match status" value="1"/>
</dbReference>
<accession>A0A3N1XMX9</accession>
<dbReference type="PROSITE" id="PS50113">
    <property type="entry name" value="PAC"/>
    <property type="match status" value="1"/>
</dbReference>
<dbReference type="SUPFAM" id="SSF55785">
    <property type="entry name" value="PYP-like sensor domain (PAS domain)"/>
    <property type="match status" value="1"/>
</dbReference>
<dbReference type="InterPro" id="IPR000700">
    <property type="entry name" value="PAS-assoc_C"/>
</dbReference>
<dbReference type="GO" id="GO:1902201">
    <property type="term" value="P:negative regulation of bacterial-type flagellum-dependent cell motility"/>
    <property type="evidence" value="ECO:0007669"/>
    <property type="project" value="TreeGrafter"/>
</dbReference>
<reference evidence="4 5" key="1">
    <citation type="submission" date="2018-11" db="EMBL/GenBank/DDBJ databases">
        <title>Genomic Encyclopedia of Type Strains, Phase IV (KMG-IV): sequencing the most valuable type-strain genomes for metagenomic binning, comparative biology and taxonomic classification.</title>
        <authorList>
            <person name="Goeker M."/>
        </authorList>
    </citation>
    <scope>NUCLEOTIDE SEQUENCE [LARGE SCALE GENOMIC DNA]</scope>
    <source>
        <strain evidence="4 5">DSM 26537</strain>
    </source>
</reference>
<dbReference type="PANTHER" id="PTHR45138">
    <property type="entry name" value="REGULATORY COMPONENTS OF SENSORY TRANSDUCTION SYSTEM"/>
    <property type="match status" value="1"/>
</dbReference>
<dbReference type="EMBL" id="RJVG01000008">
    <property type="protein sequence ID" value="ROR26432.1"/>
    <property type="molecule type" value="Genomic_DNA"/>
</dbReference>
<dbReference type="PROSITE" id="PS50887">
    <property type="entry name" value="GGDEF"/>
    <property type="match status" value="1"/>
</dbReference>
<dbReference type="GO" id="GO:0043709">
    <property type="term" value="P:cell adhesion involved in single-species biofilm formation"/>
    <property type="evidence" value="ECO:0007669"/>
    <property type="project" value="TreeGrafter"/>
</dbReference>
<dbReference type="FunFam" id="3.30.70.270:FF:000001">
    <property type="entry name" value="Diguanylate cyclase domain protein"/>
    <property type="match status" value="1"/>
</dbReference>
<comment type="caution">
    <text evidence="4">The sequence shown here is derived from an EMBL/GenBank/DDBJ whole genome shotgun (WGS) entry which is preliminary data.</text>
</comment>
<dbReference type="InterPro" id="IPR001610">
    <property type="entry name" value="PAC"/>
</dbReference>
<dbReference type="InterPro" id="IPR035965">
    <property type="entry name" value="PAS-like_dom_sf"/>
</dbReference>
<dbReference type="InterPro" id="IPR050469">
    <property type="entry name" value="Diguanylate_Cyclase"/>
</dbReference>
<dbReference type="SUPFAM" id="SSF55073">
    <property type="entry name" value="Nucleotide cyclase"/>
    <property type="match status" value="1"/>
</dbReference>
<dbReference type="CDD" id="cd01949">
    <property type="entry name" value="GGDEF"/>
    <property type="match status" value="1"/>
</dbReference>
<dbReference type="Pfam" id="PF08448">
    <property type="entry name" value="PAS_4"/>
    <property type="match status" value="1"/>
</dbReference>
<dbReference type="SMART" id="SM00086">
    <property type="entry name" value="PAC"/>
    <property type="match status" value="1"/>
</dbReference>
<dbReference type="InterPro" id="IPR013656">
    <property type="entry name" value="PAS_4"/>
</dbReference>
<sequence length="333" mass="38786">MKLNWLKRSHNLFHTNDRKSIYTKELQRDALLLDIIMNGSDDTIYFKDKNLKFILNSKAHAIQFGFENPKELVGKSDFDFFPEEFAIESFKDEQRIMKTGKPLIGKLEKWIRKDGEIVWFHASKYPLYDESGEIMGIWGTSRDITSLKFAQDELARLNKELEKANLKLQKKSYVDGLSELFNQRCFYEVLEETINIYSNKHDTDNTFCIMLIDIDYFKLINDSFGHLIGDKAIKFIADIIHENTRSSDSCFRWGGDEFAIILLDTDLEEGKNMADRLCQKIEASNFKVNDVDFKITVSIGVSCHSDEKDLSNLLRKADERLYISKHQGRNQVN</sequence>
<name>A0A3N1XMX9_9FIRM</name>
<dbReference type="AlphaFoldDB" id="A0A3N1XMX9"/>
<dbReference type="PANTHER" id="PTHR45138:SF6">
    <property type="entry name" value="DIGUANYLATE CYCLASE DGCN"/>
    <property type="match status" value="1"/>
</dbReference>
<keyword evidence="5" id="KW-1185">Reference proteome</keyword>
<evidence type="ECO:0000259" key="2">
    <source>
        <dbReference type="PROSITE" id="PS50113"/>
    </source>
</evidence>
<dbReference type="OrthoDB" id="9805474at2"/>
<dbReference type="Pfam" id="PF00990">
    <property type="entry name" value="GGDEF"/>
    <property type="match status" value="1"/>
</dbReference>
<organism evidence="4 5">
    <name type="scientific">Mobilisporobacter senegalensis</name>
    <dbReference type="NCBI Taxonomy" id="1329262"/>
    <lineage>
        <taxon>Bacteria</taxon>
        <taxon>Bacillati</taxon>
        <taxon>Bacillota</taxon>
        <taxon>Clostridia</taxon>
        <taxon>Lachnospirales</taxon>
        <taxon>Lachnospiraceae</taxon>
        <taxon>Mobilisporobacter</taxon>
    </lineage>
</organism>
<dbReference type="Gene3D" id="3.30.70.270">
    <property type="match status" value="1"/>
</dbReference>
<dbReference type="InterPro" id="IPR000014">
    <property type="entry name" value="PAS"/>
</dbReference>
<dbReference type="InterPro" id="IPR029787">
    <property type="entry name" value="Nucleotide_cyclase"/>
</dbReference>
<dbReference type="CDD" id="cd00130">
    <property type="entry name" value="PAS"/>
    <property type="match status" value="1"/>
</dbReference>
<feature type="domain" description="GGDEF" evidence="3">
    <location>
        <begin position="205"/>
        <end position="333"/>
    </location>
</feature>
<keyword evidence="1" id="KW-0175">Coiled coil</keyword>
<dbReference type="Gene3D" id="3.30.450.20">
    <property type="entry name" value="PAS domain"/>
    <property type="match status" value="1"/>
</dbReference>
<dbReference type="InterPro" id="IPR000160">
    <property type="entry name" value="GGDEF_dom"/>
</dbReference>
<evidence type="ECO:0000313" key="4">
    <source>
        <dbReference type="EMBL" id="ROR26432.1"/>
    </source>
</evidence>
<proteinExistence type="predicted"/>
<dbReference type="GO" id="GO:0052621">
    <property type="term" value="F:diguanylate cyclase activity"/>
    <property type="evidence" value="ECO:0007669"/>
    <property type="project" value="TreeGrafter"/>
</dbReference>
<protein>
    <submittedName>
        <fullName evidence="4">PAS domain S-box-containing protein/diguanylate cyclase (GGDEF)-like protein</fullName>
    </submittedName>
</protein>
<dbReference type="RefSeq" id="WP_123610137.1">
    <property type="nucleotide sequence ID" value="NZ_RJVG01000008.1"/>
</dbReference>
<dbReference type="NCBIfam" id="TIGR00229">
    <property type="entry name" value="sensory_box"/>
    <property type="match status" value="1"/>
</dbReference>